<dbReference type="AlphaFoldDB" id="A0A1E1WKA4"/>
<accession>A0A1E1WKA4</accession>
<proteinExistence type="predicted"/>
<feature type="non-terminal residue" evidence="1">
    <location>
        <position position="125"/>
    </location>
</feature>
<name>A0A1E1WKA4_PECGO</name>
<dbReference type="EMBL" id="GDQN01003605">
    <property type="protein sequence ID" value="JAT87449.1"/>
    <property type="molecule type" value="Transcribed_RNA"/>
</dbReference>
<evidence type="ECO:0000313" key="1">
    <source>
        <dbReference type="EMBL" id="JAT87449.1"/>
    </source>
</evidence>
<reference evidence="1" key="1">
    <citation type="submission" date="2015-09" db="EMBL/GenBank/DDBJ databases">
        <title>De novo assembly of Pectinophora gossypiella (Pink Bollworm) gut transcriptome.</title>
        <authorList>
            <person name="Tassone E.E."/>
        </authorList>
    </citation>
    <scope>NUCLEOTIDE SEQUENCE</scope>
</reference>
<protein>
    <submittedName>
        <fullName evidence="1">Uncharacterized protein</fullName>
    </submittedName>
</protein>
<organism evidence="1">
    <name type="scientific">Pectinophora gossypiella</name>
    <name type="common">Cotton pink bollworm</name>
    <name type="synonym">Depressaria gossypiella</name>
    <dbReference type="NCBI Taxonomy" id="13191"/>
    <lineage>
        <taxon>Eukaryota</taxon>
        <taxon>Metazoa</taxon>
        <taxon>Ecdysozoa</taxon>
        <taxon>Arthropoda</taxon>
        <taxon>Hexapoda</taxon>
        <taxon>Insecta</taxon>
        <taxon>Pterygota</taxon>
        <taxon>Neoptera</taxon>
        <taxon>Endopterygota</taxon>
        <taxon>Lepidoptera</taxon>
        <taxon>Glossata</taxon>
        <taxon>Ditrysia</taxon>
        <taxon>Gelechioidea</taxon>
        <taxon>Gelechiidae</taxon>
        <taxon>Apatetrinae</taxon>
        <taxon>Pectinophora</taxon>
    </lineage>
</organism>
<sequence length="125" mass="12934">PASAQTPGPSSAVYVAAACDVKPLPAQPLPQPTVTSPFPAPPHVVTAPATAQLPSNEFSQLSLCSQTSLLNQSAKTVLLATARVVIKNTDGSEYIARALIDNGSMNDCNRSLKMHTLPGQITVNG</sequence>
<feature type="non-terminal residue" evidence="1">
    <location>
        <position position="1"/>
    </location>
</feature>
<gene>
    <name evidence="1" type="ORF">g.17516</name>
</gene>